<protein>
    <submittedName>
        <fullName evidence="2">FBP domain-containing protein</fullName>
    </submittedName>
</protein>
<evidence type="ECO:0000313" key="3">
    <source>
        <dbReference type="Proteomes" id="UP001596507"/>
    </source>
</evidence>
<dbReference type="Proteomes" id="UP001596507">
    <property type="component" value="Unassembled WGS sequence"/>
</dbReference>
<sequence length="163" mass="18196">MRPLSESEIRTSFINASKSEQKSVALPADLGELDWEKRDFLGWRDAKLPLVGYVVVEIDGVPTGVILRQTEARPTGRTQCVWCADVELPNAVVMFSAKRAGAAGRRGDVVGTLVCERFECNVNARRTPKTAYLGFDVDAARQRRIDMLRENVEAFVRGIRDQV</sequence>
<organism evidence="2 3">
    <name type="scientific">Microbacterium fluvii</name>
    <dbReference type="NCBI Taxonomy" id="415215"/>
    <lineage>
        <taxon>Bacteria</taxon>
        <taxon>Bacillati</taxon>
        <taxon>Actinomycetota</taxon>
        <taxon>Actinomycetes</taxon>
        <taxon>Micrococcales</taxon>
        <taxon>Microbacteriaceae</taxon>
        <taxon>Microbacterium</taxon>
    </lineage>
</organism>
<gene>
    <name evidence="2" type="ORF">ACFQRL_09115</name>
</gene>
<name>A0ABW2HDC8_9MICO</name>
<dbReference type="EMBL" id="JBHTBE010000002">
    <property type="protein sequence ID" value="MFC7269115.1"/>
    <property type="molecule type" value="Genomic_DNA"/>
</dbReference>
<evidence type="ECO:0000313" key="2">
    <source>
        <dbReference type="EMBL" id="MFC7269115.1"/>
    </source>
</evidence>
<dbReference type="RefSeq" id="WP_262874045.1">
    <property type="nucleotide sequence ID" value="NZ_BAABKW010000012.1"/>
</dbReference>
<evidence type="ECO:0000259" key="1">
    <source>
        <dbReference type="Pfam" id="PF16571"/>
    </source>
</evidence>
<comment type="caution">
    <text evidence="2">The sequence shown here is derived from an EMBL/GenBank/DDBJ whole genome shotgun (WGS) entry which is preliminary data.</text>
</comment>
<proteinExistence type="predicted"/>
<reference evidence="3" key="1">
    <citation type="journal article" date="2019" name="Int. J. Syst. Evol. Microbiol.">
        <title>The Global Catalogue of Microorganisms (GCM) 10K type strain sequencing project: providing services to taxonomists for standard genome sequencing and annotation.</title>
        <authorList>
            <consortium name="The Broad Institute Genomics Platform"/>
            <consortium name="The Broad Institute Genome Sequencing Center for Infectious Disease"/>
            <person name="Wu L."/>
            <person name="Ma J."/>
        </authorList>
    </citation>
    <scope>NUCLEOTIDE SEQUENCE [LARGE SCALE GENOMIC DNA]</scope>
    <source>
        <strain evidence="3">CGMCC 1.15772</strain>
    </source>
</reference>
<feature type="domain" description="Elongation factor G-binding protein C-terminal treble-clef zinc-finger" evidence="1">
    <location>
        <begin position="8"/>
        <end position="158"/>
    </location>
</feature>
<dbReference type="Pfam" id="PF16571">
    <property type="entry name" value="FBP_C"/>
    <property type="match status" value="1"/>
</dbReference>
<dbReference type="InterPro" id="IPR032330">
    <property type="entry name" value="EF-G-binding_C"/>
</dbReference>
<keyword evidence="3" id="KW-1185">Reference proteome</keyword>
<accession>A0ABW2HDC8</accession>